<protein>
    <submittedName>
        <fullName evidence="2">Craniofacial development protein 2</fullName>
    </submittedName>
</protein>
<dbReference type="SUPFAM" id="SSF56219">
    <property type="entry name" value="DNase I-like"/>
    <property type="match status" value="1"/>
</dbReference>
<dbReference type="InterPro" id="IPR005135">
    <property type="entry name" value="Endo/exonuclease/phosphatase"/>
</dbReference>
<dbReference type="InterPro" id="IPR027124">
    <property type="entry name" value="Swc5/CFDP1/2"/>
</dbReference>
<dbReference type="PANTHER" id="PTHR23227">
    <property type="entry name" value="BUCENTAUR RELATED"/>
    <property type="match status" value="1"/>
</dbReference>
<dbReference type="Gene3D" id="3.60.10.10">
    <property type="entry name" value="Endonuclease/exonuclease/phosphatase"/>
    <property type="match status" value="1"/>
</dbReference>
<dbReference type="AlphaFoldDB" id="A0A2S2QFY1"/>
<feature type="domain" description="Endonuclease/exonuclease/phosphatase" evidence="1">
    <location>
        <begin position="14"/>
        <end position="229"/>
    </location>
</feature>
<organism evidence="2">
    <name type="scientific">Sipha flava</name>
    <name type="common">yellow sugarcane aphid</name>
    <dbReference type="NCBI Taxonomy" id="143950"/>
    <lineage>
        <taxon>Eukaryota</taxon>
        <taxon>Metazoa</taxon>
        <taxon>Ecdysozoa</taxon>
        <taxon>Arthropoda</taxon>
        <taxon>Hexapoda</taxon>
        <taxon>Insecta</taxon>
        <taxon>Pterygota</taxon>
        <taxon>Neoptera</taxon>
        <taxon>Paraneoptera</taxon>
        <taxon>Hemiptera</taxon>
        <taxon>Sternorrhyncha</taxon>
        <taxon>Aphidomorpha</taxon>
        <taxon>Aphidoidea</taxon>
        <taxon>Aphididae</taxon>
        <taxon>Sipha</taxon>
    </lineage>
</organism>
<accession>A0A2S2QFY1</accession>
<gene>
    <name evidence="2" type="primary">CFDP2_1</name>
    <name evidence="2" type="ORF">g.76</name>
</gene>
<proteinExistence type="predicted"/>
<dbReference type="GO" id="GO:0003824">
    <property type="term" value="F:catalytic activity"/>
    <property type="evidence" value="ECO:0007669"/>
    <property type="project" value="InterPro"/>
</dbReference>
<dbReference type="InterPro" id="IPR036691">
    <property type="entry name" value="Endo/exonu/phosph_ase_sf"/>
</dbReference>
<reference evidence="2" key="1">
    <citation type="submission" date="2018-04" db="EMBL/GenBank/DDBJ databases">
        <title>Transcriptome assembly of Sipha flava.</title>
        <authorList>
            <person name="Scully E.D."/>
            <person name="Geib S.M."/>
            <person name="Palmer N.A."/>
            <person name="Koch K."/>
            <person name="Bradshaw J."/>
            <person name="Heng-Moss T."/>
            <person name="Sarath G."/>
        </authorList>
    </citation>
    <scope>NUCLEOTIDE SEQUENCE</scope>
</reference>
<dbReference type="EMBL" id="GGMS01007400">
    <property type="protein sequence ID" value="MBY76603.1"/>
    <property type="molecule type" value="Transcribed_RNA"/>
</dbReference>
<dbReference type="Pfam" id="PF03372">
    <property type="entry name" value="Exo_endo_phos"/>
    <property type="match status" value="1"/>
</dbReference>
<sequence>MLEAGKIHNTINEMIRLNIYILTISEMRWPKSGKYQINEHTVYYSGEEDDNRHRNGVGIILNKDVNQSVNGFIPISERVLLIQLEAITNKMNIIATYAPTADCDEDLINNFYIDLNKALNYTKSRDTNLIMGDFNAKIGEGEISRVVGKFGLGTRNDRGEKLIQFCMENKLTVMNTCFKLPKRRLYTWKSPADTKEHVIRNQIDYILINNRYRNAIQSVKTYPGANVPSD</sequence>
<evidence type="ECO:0000259" key="1">
    <source>
        <dbReference type="Pfam" id="PF03372"/>
    </source>
</evidence>
<dbReference type="PANTHER" id="PTHR23227:SF85">
    <property type="entry name" value="CRANIOFACIAL DEVELOPMENT PROTEIN 2"/>
    <property type="match status" value="1"/>
</dbReference>
<dbReference type="CDD" id="cd09076">
    <property type="entry name" value="L1-EN"/>
    <property type="match status" value="1"/>
</dbReference>
<name>A0A2S2QFY1_9HEMI</name>
<dbReference type="OrthoDB" id="10033659at2759"/>
<evidence type="ECO:0000313" key="2">
    <source>
        <dbReference type="EMBL" id="MBY76603.1"/>
    </source>
</evidence>